<accession>A0ABQ6HNH0</accession>
<dbReference type="SUPFAM" id="SSF55961">
    <property type="entry name" value="Bet v1-like"/>
    <property type="match status" value="1"/>
</dbReference>
<reference evidence="2" key="1">
    <citation type="journal article" date="2019" name="Int. J. Syst. Evol. Microbiol.">
        <title>The Global Catalogue of Microorganisms (GCM) 10K type strain sequencing project: providing services to taxonomists for standard genome sequencing and annotation.</title>
        <authorList>
            <consortium name="The Broad Institute Genomics Platform"/>
            <consortium name="The Broad Institute Genome Sequencing Center for Infectious Disease"/>
            <person name="Wu L."/>
            <person name="Ma J."/>
        </authorList>
    </citation>
    <scope>NUCLEOTIDE SEQUENCE [LARGE SCALE GENOMIC DNA]</scope>
    <source>
        <strain evidence="2">NBRC 105830</strain>
    </source>
</reference>
<dbReference type="InterPro" id="IPR023393">
    <property type="entry name" value="START-like_dom_sf"/>
</dbReference>
<evidence type="ECO:0000313" key="1">
    <source>
        <dbReference type="EMBL" id="GMA19670.1"/>
    </source>
</evidence>
<sequence>MPTVTRTVATTTDATRVMTYLADFENATEWDSGTVSCVRISGDGGPGTQYRNESSFAGRTVELIYTVEERTDLRFVIVGRNATTTSRDTIVVRPHGGGALVIYTADFTLAGPARLLGPIMSLLLQRLASTTAATLKAALDALP</sequence>
<keyword evidence="2" id="KW-1185">Reference proteome</keyword>
<dbReference type="Pfam" id="PF10604">
    <property type="entry name" value="Polyketide_cyc2"/>
    <property type="match status" value="1"/>
</dbReference>
<protein>
    <recommendedName>
        <fullName evidence="3">Polyketide cyclase</fullName>
    </recommendedName>
</protein>
<gene>
    <name evidence="1" type="ORF">GCM10025862_16910</name>
</gene>
<dbReference type="EMBL" id="BSUJ01000001">
    <property type="protein sequence ID" value="GMA19670.1"/>
    <property type="molecule type" value="Genomic_DNA"/>
</dbReference>
<evidence type="ECO:0008006" key="3">
    <source>
        <dbReference type="Google" id="ProtNLM"/>
    </source>
</evidence>
<dbReference type="RefSeq" id="WP_241445326.1">
    <property type="nucleotide sequence ID" value="NZ_BSUJ01000001.1"/>
</dbReference>
<proteinExistence type="predicted"/>
<comment type="caution">
    <text evidence="1">The sequence shown here is derived from an EMBL/GenBank/DDBJ whole genome shotgun (WGS) entry which is preliminary data.</text>
</comment>
<dbReference type="Gene3D" id="3.30.530.20">
    <property type="match status" value="1"/>
</dbReference>
<evidence type="ECO:0000313" key="2">
    <source>
        <dbReference type="Proteomes" id="UP001157109"/>
    </source>
</evidence>
<organism evidence="1 2">
    <name type="scientific">Arsenicicoccus piscis</name>
    <dbReference type="NCBI Taxonomy" id="673954"/>
    <lineage>
        <taxon>Bacteria</taxon>
        <taxon>Bacillati</taxon>
        <taxon>Actinomycetota</taxon>
        <taxon>Actinomycetes</taxon>
        <taxon>Micrococcales</taxon>
        <taxon>Intrasporangiaceae</taxon>
        <taxon>Arsenicicoccus</taxon>
    </lineage>
</organism>
<dbReference type="InterPro" id="IPR019587">
    <property type="entry name" value="Polyketide_cyclase/dehydratase"/>
</dbReference>
<dbReference type="Proteomes" id="UP001157109">
    <property type="component" value="Unassembled WGS sequence"/>
</dbReference>
<name>A0ABQ6HNH0_9MICO</name>